<proteinExistence type="predicted"/>
<dbReference type="InterPro" id="IPR029239">
    <property type="entry name" value="CFAP418"/>
</dbReference>
<reference evidence="6" key="2">
    <citation type="submission" date="2011-02" db="EMBL/GenBank/DDBJ databases">
        <authorList>
            <person name="MacLean D."/>
        </authorList>
    </citation>
    <scope>NUCLEOTIDE SEQUENCE</scope>
</reference>
<gene>
    <name evidence="6" type="primary">AlNc14C3G437</name>
    <name evidence="6" type="ORF">ALNC14_004730</name>
</gene>
<evidence type="ECO:0000313" key="6">
    <source>
        <dbReference type="EMBL" id="CCA14330.1"/>
    </source>
</evidence>
<dbReference type="GO" id="GO:0005829">
    <property type="term" value="C:cytosol"/>
    <property type="evidence" value="ECO:0007669"/>
    <property type="project" value="TreeGrafter"/>
</dbReference>
<comment type="function">
    <text evidence="4">May be involved in photoreceptor outer segment disk morphogenesis.</text>
</comment>
<reference evidence="6" key="1">
    <citation type="journal article" date="2011" name="PLoS Biol.">
        <title>Gene gain and loss during evolution of obligate parasitism in the white rust pathogen of Arabidopsis thaliana.</title>
        <authorList>
            <person name="Kemen E."/>
            <person name="Gardiner A."/>
            <person name="Schultz-Larsen T."/>
            <person name="Kemen A.C."/>
            <person name="Balmuth A.L."/>
            <person name="Robert-Seilaniantz A."/>
            <person name="Bailey K."/>
            <person name="Holub E."/>
            <person name="Studholme D.J."/>
            <person name="Maclean D."/>
            <person name="Jones J.D."/>
        </authorList>
    </citation>
    <scope>NUCLEOTIDE SEQUENCE</scope>
</reference>
<accession>F0VZV9</accession>
<evidence type="ECO:0000256" key="3">
    <source>
        <dbReference type="ARBA" id="ARBA00022490"/>
    </source>
</evidence>
<protein>
    <recommendedName>
        <fullName evidence="5">Cilia- and flagella-associated protein 418</fullName>
    </recommendedName>
</protein>
<dbReference type="AlphaFoldDB" id="F0VZV9"/>
<organism evidence="6">
    <name type="scientific">Albugo laibachii Nc14</name>
    <dbReference type="NCBI Taxonomy" id="890382"/>
    <lineage>
        <taxon>Eukaryota</taxon>
        <taxon>Sar</taxon>
        <taxon>Stramenopiles</taxon>
        <taxon>Oomycota</taxon>
        <taxon>Peronosporomycetes</taxon>
        <taxon>Albuginales</taxon>
        <taxon>Albuginaceae</taxon>
        <taxon>Albugo</taxon>
    </lineage>
</organism>
<keyword evidence="3" id="KW-0963">Cytoplasm</keyword>
<sequence length="202" mass="22383">MNFDYFVTDMETPAISSPARDFGVADRCSQTQTRVQVANTNSSIDDLLDLVSSSGPMSLPTRNPVVHTPFNRQGVDAIFPLPAGRCFASVNKKCARVTLGGSRMKRGHSSAFMTSCVCSNLRCIDCDFTVIQFQDRIWNKSADYMFFRENMPNERKLQAKLDEIFGFTAYACQCKWTSAGSEPVSIENNGTMARWTCAGHSG</sequence>
<comment type="subcellular location">
    <subcellularLocation>
        <location evidence="2">Cytoplasm</location>
    </subcellularLocation>
    <subcellularLocation>
        <location evidence="1">Photoreceptor inner segment</location>
    </subcellularLocation>
</comment>
<dbReference type="HOGENOM" id="CLU_092833_0_0_1"/>
<dbReference type="EMBL" id="FR824048">
    <property type="protein sequence ID" value="CCA14330.1"/>
    <property type="molecule type" value="Genomic_DNA"/>
</dbReference>
<evidence type="ECO:0000256" key="1">
    <source>
        <dbReference type="ARBA" id="ARBA00004437"/>
    </source>
</evidence>
<dbReference type="PANTHER" id="PTHR33958:SF1">
    <property type="entry name" value="CILIA- AND FLAGELLA-ASSOCIATED PROTEIN 418"/>
    <property type="match status" value="1"/>
</dbReference>
<dbReference type="Pfam" id="PF14996">
    <property type="entry name" value="RMP"/>
    <property type="match status" value="1"/>
</dbReference>
<dbReference type="PANTHER" id="PTHR33958">
    <property type="entry name" value="PROTEIN C8ORF37"/>
    <property type="match status" value="1"/>
</dbReference>
<evidence type="ECO:0000256" key="4">
    <source>
        <dbReference type="ARBA" id="ARBA00024819"/>
    </source>
</evidence>
<evidence type="ECO:0000256" key="5">
    <source>
        <dbReference type="ARBA" id="ARBA00026215"/>
    </source>
</evidence>
<name>F0VZV9_9STRA</name>
<evidence type="ECO:0000256" key="2">
    <source>
        <dbReference type="ARBA" id="ARBA00004496"/>
    </source>
</evidence>